<comment type="subcellular location">
    <subcellularLocation>
        <location evidence="1 10">Cell membrane</location>
        <topology evidence="1 10">Multi-pass membrane protein</topology>
    </subcellularLocation>
</comment>
<dbReference type="Pfam" id="PF13641">
    <property type="entry name" value="Glyco_tranf_2_3"/>
    <property type="match status" value="1"/>
</dbReference>
<dbReference type="EC" id="2.4.1.-" evidence="10"/>
<evidence type="ECO:0000256" key="7">
    <source>
        <dbReference type="ARBA" id="ARBA00022989"/>
    </source>
</evidence>
<dbReference type="KEGG" id="sku:Sulku_0528"/>
<dbReference type="PANTHER" id="PTHR43630">
    <property type="entry name" value="POLY-BETA-1,6-N-ACETYL-D-GLUCOSAMINE SYNTHASE"/>
    <property type="match status" value="1"/>
</dbReference>
<evidence type="ECO:0000256" key="1">
    <source>
        <dbReference type="ARBA" id="ARBA00004651"/>
    </source>
</evidence>
<dbReference type="eggNOG" id="COG1215">
    <property type="taxonomic scope" value="Bacteria"/>
</dbReference>
<protein>
    <recommendedName>
        <fullName evidence="9 10">Poly-beta-1,6-N-acetyl-D-glucosamine synthase</fullName>
        <shortName evidence="10">Poly-beta-1,6-GlcNAc synthase</shortName>
        <ecNumber evidence="10">2.4.1.-</ecNumber>
    </recommendedName>
</protein>
<dbReference type="CDD" id="cd06423">
    <property type="entry name" value="CESA_like"/>
    <property type="match status" value="1"/>
</dbReference>
<feature type="transmembrane region" description="Helical" evidence="10">
    <location>
        <begin position="380"/>
        <end position="402"/>
    </location>
</feature>
<keyword evidence="7 10" id="KW-1133">Transmembrane helix</keyword>
<dbReference type="GO" id="GO:0043708">
    <property type="term" value="P:cell adhesion involved in biofilm formation"/>
    <property type="evidence" value="ECO:0007669"/>
    <property type="project" value="InterPro"/>
</dbReference>
<evidence type="ECO:0000256" key="10">
    <source>
        <dbReference type="RuleBase" id="RU364028"/>
    </source>
</evidence>
<evidence type="ECO:0000256" key="3">
    <source>
        <dbReference type="ARBA" id="ARBA00022475"/>
    </source>
</evidence>
<dbReference type="PANTHER" id="PTHR43630:SF1">
    <property type="entry name" value="POLY-BETA-1,6-N-ACETYL-D-GLUCOSAMINE SYNTHASE"/>
    <property type="match status" value="1"/>
</dbReference>
<evidence type="ECO:0000313" key="11">
    <source>
        <dbReference type="EMBL" id="ADR33195.1"/>
    </source>
</evidence>
<dbReference type="GO" id="GO:0005886">
    <property type="term" value="C:plasma membrane"/>
    <property type="evidence" value="ECO:0007669"/>
    <property type="project" value="UniProtKB-SubCell"/>
</dbReference>
<dbReference type="STRING" id="709032.Sulku_0528"/>
<accession>E4U030</accession>
<keyword evidence="8 10" id="KW-0472">Membrane</keyword>
<keyword evidence="3 10" id="KW-1003">Cell membrane</keyword>
<dbReference type="SUPFAM" id="SSF53448">
    <property type="entry name" value="Nucleotide-diphospho-sugar transferases"/>
    <property type="match status" value="1"/>
</dbReference>
<proteinExistence type="inferred from homology"/>
<evidence type="ECO:0000256" key="2">
    <source>
        <dbReference type="ARBA" id="ARBA00006739"/>
    </source>
</evidence>
<dbReference type="CAZy" id="GT2">
    <property type="family name" value="Glycosyltransferase Family 2"/>
</dbReference>
<gene>
    <name evidence="11" type="ordered locus">Sulku_0528</name>
</gene>
<dbReference type="Gene3D" id="3.90.550.10">
    <property type="entry name" value="Spore Coat Polysaccharide Biosynthesis Protein SpsA, Chain A"/>
    <property type="match status" value="1"/>
</dbReference>
<dbReference type="HOGENOM" id="CLU_023978_0_1_7"/>
<keyword evidence="4 10" id="KW-0328">Glycosyltransferase</keyword>
<evidence type="ECO:0000256" key="4">
    <source>
        <dbReference type="ARBA" id="ARBA00022676"/>
    </source>
</evidence>
<name>E4U030_SULKY</name>
<evidence type="ECO:0000256" key="9">
    <source>
        <dbReference type="NCBIfam" id="TIGR03937"/>
    </source>
</evidence>
<comment type="similarity">
    <text evidence="2 10">Belongs to the glycosyltransferase 2 family.</text>
</comment>
<keyword evidence="6 10" id="KW-0812">Transmembrane</keyword>
<evidence type="ECO:0000256" key="5">
    <source>
        <dbReference type="ARBA" id="ARBA00022679"/>
    </source>
</evidence>
<evidence type="ECO:0000313" key="12">
    <source>
        <dbReference type="Proteomes" id="UP000008721"/>
    </source>
</evidence>
<organism evidence="11 12">
    <name type="scientific">Sulfuricurvum kujiense (strain ATCC BAA-921 / DSM 16994 / JCM 11577 / YK-1)</name>
    <dbReference type="NCBI Taxonomy" id="709032"/>
    <lineage>
        <taxon>Bacteria</taxon>
        <taxon>Pseudomonadati</taxon>
        <taxon>Campylobacterota</taxon>
        <taxon>Epsilonproteobacteria</taxon>
        <taxon>Campylobacterales</taxon>
        <taxon>Sulfurimonadaceae</taxon>
        <taxon>Sulfuricurvum</taxon>
    </lineage>
</organism>
<dbReference type="RefSeq" id="WP_013459392.1">
    <property type="nucleotide sequence ID" value="NC_014762.1"/>
</dbReference>
<keyword evidence="12" id="KW-1185">Reference proteome</keyword>
<dbReference type="GO" id="GO:0008375">
    <property type="term" value="F:acetylglucosaminyltransferase activity"/>
    <property type="evidence" value="ECO:0007669"/>
    <property type="project" value="UniProtKB-UniRule"/>
</dbReference>
<feature type="transmembrane region" description="Helical" evidence="10">
    <location>
        <begin position="316"/>
        <end position="339"/>
    </location>
</feature>
<dbReference type="AlphaFoldDB" id="E4U030"/>
<dbReference type="InterPro" id="IPR029044">
    <property type="entry name" value="Nucleotide-diphossugar_trans"/>
</dbReference>
<dbReference type="NCBIfam" id="TIGR03937">
    <property type="entry name" value="PgaC_IcaA"/>
    <property type="match status" value="1"/>
</dbReference>
<dbReference type="InterPro" id="IPR023853">
    <property type="entry name" value="PGA_PgaC/IcaA"/>
</dbReference>
<evidence type="ECO:0000256" key="8">
    <source>
        <dbReference type="ARBA" id="ARBA00023136"/>
    </source>
</evidence>
<feature type="transmembrane region" description="Helical" evidence="10">
    <location>
        <begin position="20"/>
        <end position="38"/>
    </location>
</feature>
<feature type="transmembrane region" description="Helical" evidence="10">
    <location>
        <begin position="351"/>
        <end position="368"/>
    </location>
</feature>
<evidence type="ECO:0000256" key="6">
    <source>
        <dbReference type="ARBA" id="ARBA00022692"/>
    </source>
</evidence>
<dbReference type="OrthoDB" id="9802649at2"/>
<dbReference type="EMBL" id="CP002355">
    <property type="protein sequence ID" value="ADR33195.1"/>
    <property type="molecule type" value="Genomic_DNA"/>
</dbReference>
<keyword evidence="5 10" id="KW-0808">Transferase</keyword>
<reference evidence="11 12" key="1">
    <citation type="journal article" date="2012" name="Stand. Genomic Sci.">
        <title>Complete genome sequence of the sulfur compounds oxidizing chemolithoautotroph Sulfuricurvum kujiense type strain (YK-1(T)).</title>
        <authorList>
            <person name="Han C."/>
            <person name="Kotsyurbenko O."/>
            <person name="Chertkov O."/>
            <person name="Held B."/>
            <person name="Lapidus A."/>
            <person name="Nolan M."/>
            <person name="Lucas S."/>
            <person name="Hammon N."/>
            <person name="Deshpande S."/>
            <person name="Cheng J.F."/>
            <person name="Tapia R."/>
            <person name="Goodwin L.A."/>
            <person name="Pitluck S."/>
            <person name="Liolios K."/>
            <person name="Pagani I."/>
            <person name="Ivanova N."/>
            <person name="Mavromatis K."/>
            <person name="Mikhailova N."/>
            <person name="Pati A."/>
            <person name="Chen A."/>
            <person name="Palaniappan K."/>
            <person name="Land M."/>
            <person name="Hauser L."/>
            <person name="Chang Y.J."/>
            <person name="Jeffries C.D."/>
            <person name="Brambilla E.M."/>
            <person name="Rohde M."/>
            <person name="Spring S."/>
            <person name="Sikorski J."/>
            <person name="Goker M."/>
            <person name="Woyke T."/>
            <person name="Bristow J."/>
            <person name="Eisen J.A."/>
            <person name="Markowitz V."/>
            <person name="Hugenholtz P."/>
            <person name="Kyrpides N.C."/>
            <person name="Klenk H.P."/>
            <person name="Detter J.C."/>
        </authorList>
    </citation>
    <scope>NUCLEOTIDE SEQUENCE [LARGE SCALE GENOMIC DNA]</scope>
    <source>
        <strain evidence="12">ATCC BAA-921 / DSM 16994 / JCM 11577 / YK-1</strain>
    </source>
</reference>
<sequence length="431" mass="49844">MTFDIFWHSLWHIMLGYVFYYPLFMSSLWIIGAIFFYFKNEKPYLKYKIPPLRANERWPGVSILIPCYNEGENAVETISYALNVDYPEFEVIAINDGSKDNTLDILVALAKENPKLKVVNLAENQGKALGLQAGALLAKHEYLICIDGDALIDKHCVHWMVKHFIRYPEVAAVTGNPRIRNRTSLLGKIQVGEFSSIVGMIKRAQRSFGRLFTVSGVITGFRKAAVHEIGYWSPDMLTEDIDVTWKLQRNGWDVRFEPRALVWILMPETLRGLWKQRLRWAMGGVQVMLKNFKVLFSHKQTHLWGLMTELMLSTIWAYTMVLVFLVWFLSLFVHISYLMPSSSPILPDQSSVILIGACLIQFAISRWLDGHYDEGMGKNYYWMIWYPFAFWLLNLFTAVTAFPKVLFGKKGRARWVSPDRGVHQKLPKKKG</sequence>
<dbReference type="Proteomes" id="UP000008721">
    <property type="component" value="Chromosome"/>
</dbReference>